<keyword evidence="4" id="KW-0808">Transferase</keyword>
<dbReference type="SUPFAM" id="SSF53383">
    <property type="entry name" value="PLP-dependent transferases"/>
    <property type="match status" value="1"/>
</dbReference>
<keyword evidence="5" id="KW-0663">Pyridoxal phosphate</keyword>
<evidence type="ECO:0000313" key="10">
    <source>
        <dbReference type="EMBL" id="SFI79690.1"/>
    </source>
</evidence>
<dbReference type="AlphaFoldDB" id="A0A1I3L4S6"/>
<evidence type="ECO:0000256" key="8">
    <source>
        <dbReference type="ARBA" id="ARBA00023163"/>
    </source>
</evidence>
<dbReference type="SMART" id="SM00345">
    <property type="entry name" value="HTH_GNTR"/>
    <property type="match status" value="1"/>
</dbReference>
<evidence type="ECO:0000256" key="6">
    <source>
        <dbReference type="ARBA" id="ARBA00023015"/>
    </source>
</evidence>
<proteinExistence type="inferred from homology"/>
<dbReference type="GO" id="GO:0003677">
    <property type="term" value="F:DNA binding"/>
    <property type="evidence" value="ECO:0007669"/>
    <property type="project" value="UniProtKB-KW"/>
</dbReference>
<dbReference type="Gene3D" id="1.10.10.10">
    <property type="entry name" value="Winged helix-like DNA-binding domain superfamily/Winged helix DNA-binding domain"/>
    <property type="match status" value="1"/>
</dbReference>
<dbReference type="GO" id="GO:0030170">
    <property type="term" value="F:pyridoxal phosphate binding"/>
    <property type="evidence" value="ECO:0007669"/>
    <property type="project" value="InterPro"/>
</dbReference>
<organism evidence="10 11">
    <name type="scientific">Thermoflavimicrobium dichotomicum</name>
    <dbReference type="NCBI Taxonomy" id="46223"/>
    <lineage>
        <taxon>Bacteria</taxon>
        <taxon>Bacillati</taxon>
        <taxon>Bacillota</taxon>
        <taxon>Bacilli</taxon>
        <taxon>Bacillales</taxon>
        <taxon>Thermoactinomycetaceae</taxon>
        <taxon>Thermoflavimicrobium</taxon>
    </lineage>
</organism>
<name>A0A1I3L4S6_9BACL</name>
<evidence type="ECO:0000256" key="2">
    <source>
        <dbReference type="ARBA" id="ARBA00005384"/>
    </source>
</evidence>
<keyword evidence="8" id="KW-0804">Transcription</keyword>
<dbReference type="OrthoDB" id="9802328at2"/>
<protein>
    <submittedName>
        <fullName evidence="10">GntR family transcriptional regulator, regulator for abcA and norABC</fullName>
    </submittedName>
</protein>
<accession>A0A1I3L4S6</accession>
<dbReference type="PANTHER" id="PTHR46577">
    <property type="entry name" value="HTH-TYPE TRANSCRIPTIONAL REGULATORY PROTEIN GABR"/>
    <property type="match status" value="1"/>
</dbReference>
<dbReference type="PRINTS" id="PR00035">
    <property type="entry name" value="HTHGNTR"/>
</dbReference>
<dbReference type="InterPro" id="IPR015421">
    <property type="entry name" value="PyrdxlP-dep_Trfase_major"/>
</dbReference>
<dbReference type="CDD" id="cd00609">
    <property type="entry name" value="AAT_like"/>
    <property type="match status" value="1"/>
</dbReference>
<dbReference type="SUPFAM" id="SSF46785">
    <property type="entry name" value="Winged helix' DNA-binding domain"/>
    <property type="match status" value="1"/>
</dbReference>
<comment type="similarity">
    <text evidence="2">In the C-terminal section; belongs to the class-I pyridoxal-phosphate-dependent aminotransferase family.</text>
</comment>
<dbReference type="InterPro" id="IPR036388">
    <property type="entry name" value="WH-like_DNA-bd_sf"/>
</dbReference>
<dbReference type="FunFam" id="3.40.640.10:FF:000023">
    <property type="entry name" value="Transcriptional regulator, GntR family"/>
    <property type="match status" value="1"/>
</dbReference>
<dbReference type="InterPro" id="IPR051446">
    <property type="entry name" value="HTH_trans_reg/aminotransferase"/>
</dbReference>
<dbReference type="InterPro" id="IPR015422">
    <property type="entry name" value="PyrdxlP-dep_Trfase_small"/>
</dbReference>
<dbReference type="GO" id="GO:0008483">
    <property type="term" value="F:transaminase activity"/>
    <property type="evidence" value="ECO:0007669"/>
    <property type="project" value="UniProtKB-KW"/>
</dbReference>
<keyword evidence="7" id="KW-0238">DNA-binding</keyword>
<dbReference type="Pfam" id="PF00155">
    <property type="entry name" value="Aminotran_1_2"/>
    <property type="match status" value="1"/>
</dbReference>
<evidence type="ECO:0000313" key="11">
    <source>
        <dbReference type="Proteomes" id="UP000199545"/>
    </source>
</evidence>
<dbReference type="EMBL" id="FORR01000002">
    <property type="protein sequence ID" value="SFI79690.1"/>
    <property type="molecule type" value="Genomic_DNA"/>
</dbReference>
<evidence type="ECO:0000256" key="5">
    <source>
        <dbReference type="ARBA" id="ARBA00022898"/>
    </source>
</evidence>
<dbReference type="Proteomes" id="UP000199545">
    <property type="component" value="Unassembled WGS sequence"/>
</dbReference>
<comment type="cofactor">
    <cofactor evidence="1">
        <name>pyridoxal 5'-phosphate</name>
        <dbReference type="ChEBI" id="CHEBI:597326"/>
    </cofactor>
</comment>
<dbReference type="STRING" id="46223.SAMN05421852_10237"/>
<dbReference type="InterPro" id="IPR015424">
    <property type="entry name" value="PyrdxlP-dep_Trfase"/>
</dbReference>
<evidence type="ECO:0000256" key="1">
    <source>
        <dbReference type="ARBA" id="ARBA00001933"/>
    </source>
</evidence>
<dbReference type="InterPro" id="IPR036390">
    <property type="entry name" value="WH_DNA-bd_sf"/>
</dbReference>
<dbReference type="GO" id="GO:0003700">
    <property type="term" value="F:DNA-binding transcription factor activity"/>
    <property type="evidence" value="ECO:0007669"/>
    <property type="project" value="InterPro"/>
</dbReference>
<dbReference type="CDD" id="cd07377">
    <property type="entry name" value="WHTH_GntR"/>
    <property type="match status" value="1"/>
</dbReference>
<dbReference type="PANTHER" id="PTHR46577:SF2">
    <property type="entry name" value="TRANSCRIPTIONAL REGULATORY PROTEIN"/>
    <property type="match status" value="1"/>
</dbReference>
<dbReference type="Gene3D" id="3.40.640.10">
    <property type="entry name" value="Type I PLP-dependent aspartate aminotransferase-like (Major domain)"/>
    <property type="match status" value="1"/>
</dbReference>
<dbReference type="Pfam" id="PF00392">
    <property type="entry name" value="GntR"/>
    <property type="match status" value="1"/>
</dbReference>
<dbReference type="PROSITE" id="PS50949">
    <property type="entry name" value="HTH_GNTR"/>
    <property type="match status" value="1"/>
</dbReference>
<feature type="domain" description="HTH gntR-type" evidence="9">
    <location>
        <begin position="14"/>
        <end position="82"/>
    </location>
</feature>
<sequence length="482" mass="55613">MFQSDWKPNKRSSIPVYMQIKEYIRRKIEHGEWTVGSRIPTQRELAKAFGVNRSTVVTAIDELVAEGLLEGKGRKGTFVINNSWSLLSSRRPPNWHSYVQAGLYRPNQWTIQQINRLEFQREIIRLGTGELTPELFPKRRMERILQQLMRRMDSWGYEEPKGLLFLREQISQYLRSFGIVASPHSILIVSGALQALQLISLGLLKHGSTLLVERPSYLHSLHLFQSLQMKLRSLPMDEEGVIVKGLPELKRNDHATLLYTIPSFHNPTGILMSSERRRDLLEVCEKIQLPLVEDDVYRELWLDESAPPPIKANDKNGLVLYLGSMSKILSPGLRIGWVVGPEAVIERLADIKMQVDYGSSSLSQWVVAKWLESGEHIPYTEEVRSELRKRREIALEILEKEFSDLGIWNQPKGGFYIWLRLFSDISMKKLFEEALRQNILLNPGYLYDPFESNTLRISYGYASLTELITGLRRLAILIRKAC</sequence>
<dbReference type="Gene3D" id="3.90.1150.10">
    <property type="entry name" value="Aspartate Aminotransferase, domain 1"/>
    <property type="match status" value="1"/>
</dbReference>
<keyword evidence="11" id="KW-1185">Reference proteome</keyword>
<keyword evidence="3" id="KW-0032">Aminotransferase</keyword>
<keyword evidence="6" id="KW-0805">Transcription regulation</keyword>
<evidence type="ECO:0000256" key="7">
    <source>
        <dbReference type="ARBA" id="ARBA00023125"/>
    </source>
</evidence>
<dbReference type="FunFam" id="1.10.10.10:FF:000079">
    <property type="entry name" value="GntR family transcriptional regulator"/>
    <property type="match status" value="1"/>
</dbReference>
<gene>
    <name evidence="10" type="ORF">SAMN05421852_10237</name>
</gene>
<evidence type="ECO:0000256" key="4">
    <source>
        <dbReference type="ARBA" id="ARBA00022679"/>
    </source>
</evidence>
<dbReference type="InterPro" id="IPR004839">
    <property type="entry name" value="Aminotransferase_I/II_large"/>
</dbReference>
<evidence type="ECO:0000256" key="3">
    <source>
        <dbReference type="ARBA" id="ARBA00022576"/>
    </source>
</evidence>
<evidence type="ECO:0000259" key="9">
    <source>
        <dbReference type="PROSITE" id="PS50949"/>
    </source>
</evidence>
<reference evidence="10 11" key="1">
    <citation type="submission" date="2016-10" db="EMBL/GenBank/DDBJ databases">
        <authorList>
            <person name="de Groot N.N."/>
        </authorList>
    </citation>
    <scope>NUCLEOTIDE SEQUENCE [LARGE SCALE GENOMIC DNA]</scope>
    <source>
        <strain evidence="10 11">DSM 44778</strain>
    </source>
</reference>
<dbReference type="InterPro" id="IPR000524">
    <property type="entry name" value="Tscrpt_reg_HTH_GntR"/>
</dbReference>
<dbReference type="RefSeq" id="WP_093227782.1">
    <property type="nucleotide sequence ID" value="NZ_FORR01000002.1"/>
</dbReference>